<dbReference type="AlphaFoldDB" id="A0A183SF20"/>
<dbReference type="WBParaSite" id="SSLN_0000290501-mRNA-1">
    <property type="protein sequence ID" value="SSLN_0000290501-mRNA-1"/>
    <property type="gene ID" value="SSLN_0000290501"/>
</dbReference>
<reference evidence="1 2" key="2">
    <citation type="submission" date="2018-11" db="EMBL/GenBank/DDBJ databases">
        <authorList>
            <consortium name="Pathogen Informatics"/>
        </authorList>
    </citation>
    <scope>NUCLEOTIDE SEQUENCE [LARGE SCALE GENOMIC DNA]</scope>
    <source>
        <strain evidence="1 2">NST_G2</strain>
    </source>
</reference>
<keyword evidence="2" id="KW-1185">Reference proteome</keyword>
<reference evidence="3" key="1">
    <citation type="submission" date="2016-06" db="UniProtKB">
        <authorList>
            <consortium name="WormBaseParasite"/>
        </authorList>
    </citation>
    <scope>IDENTIFICATION</scope>
</reference>
<protein>
    <submittedName>
        <fullName evidence="1 3">Uncharacterized protein</fullName>
    </submittedName>
</protein>
<sequence length="101" mass="11193">MDVQTILASGSENLSVSWLAEMVAMTAQMASLKLQLACLISRRSSNRSPSRCRSHSRPRTADVDAIREFPPTTSKRQLQRFLDMANFAAGSSQPVLTSCYR</sequence>
<organism evidence="3">
    <name type="scientific">Schistocephalus solidus</name>
    <name type="common">Tapeworm</name>
    <dbReference type="NCBI Taxonomy" id="70667"/>
    <lineage>
        <taxon>Eukaryota</taxon>
        <taxon>Metazoa</taxon>
        <taxon>Spiralia</taxon>
        <taxon>Lophotrochozoa</taxon>
        <taxon>Platyhelminthes</taxon>
        <taxon>Cestoda</taxon>
        <taxon>Eucestoda</taxon>
        <taxon>Diphyllobothriidea</taxon>
        <taxon>Diphyllobothriidae</taxon>
        <taxon>Schistocephalus</taxon>
    </lineage>
</organism>
<proteinExistence type="predicted"/>
<dbReference type="Proteomes" id="UP000275846">
    <property type="component" value="Unassembled WGS sequence"/>
</dbReference>
<evidence type="ECO:0000313" key="1">
    <source>
        <dbReference type="EMBL" id="VDL89203.1"/>
    </source>
</evidence>
<name>A0A183SF20_SCHSO</name>
<gene>
    <name evidence="1" type="ORF">SSLN_LOCUS2818</name>
</gene>
<evidence type="ECO:0000313" key="3">
    <source>
        <dbReference type="WBParaSite" id="SSLN_0000290501-mRNA-1"/>
    </source>
</evidence>
<accession>A0A183SF20</accession>
<evidence type="ECO:0000313" key="2">
    <source>
        <dbReference type="Proteomes" id="UP000275846"/>
    </source>
</evidence>
<dbReference type="EMBL" id="UYSU01032345">
    <property type="protein sequence ID" value="VDL89203.1"/>
    <property type="molecule type" value="Genomic_DNA"/>
</dbReference>